<feature type="compositionally biased region" description="Low complexity" evidence="1">
    <location>
        <begin position="205"/>
        <end position="218"/>
    </location>
</feature>
<feature type="compositionally biased region" description="Basic and acidic residues" evidence="1">
    <location>
        <begin position="283"/>
        <end position="293"/>
    </location>
</feature>
<feature type="region of interest" description="Disordered" evidence="1">
    <location>
        <begin position="254"/>
        <end position="380"/>
    </location>
</feature>
<evidence type="ECO:0000313" key="3">
    <source>
        <dbReference type="Proteomes" id="UP001460270"/>
    </source>
</evidence>
<dbReference type="AlphaFoldDB" id="A0AAW0PQN1"/>
<feature type="compositionally biased region" description="Acidic residues" evidence="1">
    <location>
        <begin position="48"/>
        <end position="60"/>
    </location>
</feature>
<evidence type="ECO:0000256" key="1">
    <source>
        <dbReference type="SAM" id="MobiDB-lite"/>
    </source>
</evidence>
<gene>
    <name evidence="2" type="ORF">WMY93_004285</name>
</gene>
<name>A0AAW0PQN1_9GOBI</name>
<protein>
    <submittedName>
        <fullName evidence="2">Uncharacterized protein</fullName>
    </submittedName>
</protein>
<evidence type="ECO:0000313" key="2">
    <source>
        <dbReference type="EMBL" id="KAK7933389.1"/>
    </source>
</evidence>
<feature type="compositionally biased region" description="Acidic residues" evidence="1">
    <location>
        <begin position="67"/>
        <end position="96"/>
    </location>
</feature>
<feature type="compositionally biased region" description="Acidic residues" evidence="1">
    <location>
        <begin position="300"/>
        <end position="368"/>
    </location>
</feature>
<proteinExistence type="predicted"/>
<reference evidence="3" key="1">
    <citation type="submission" date="2024-04" db="EMBL/GenBank/DDBJ databases">
        <title>Salinicola lusitanus LLJ914,a marine bacterium isolated from the Okinawa Trough.</title>
        <authorList>
            <person name="Li J."/>
        </authorList>
    </citation>
    <scope>NUCLEOTIDE SEQUENCE [LARGE SCALE GENOMIC DNA]</scope>
</reference>
<feature type="compositionally biased region" description="Basic and acidic residues" evidence="1">
    <location>
        <begin position="97"/>
        <end position="122"/>
    </location>
</feature>
<feature type="region of interest" description="Disordered" evidence="1">
    <location>
        <begin position="45"/>
        <end position="227"/>
    </location>
</feature>
<keyword evidence="3" id="KW-1185">Reference proteome</keyword>
<feature type="compositionally biased region" description="Low complexity" evidence="1">
    <location>
        <begin position="123"/>
        <end position="140"/>
    </location>
</feature>
<organism evidence="2 3">
    <name type="scientific">Mugilogobius chulae</name>
    <name type="common">yellowstripe goby</name>
    <dbReference type="NCBI Taxonomy" id="88201"/>
    <lineage>
        <taxon>Eukaryota</taxon>
        <taxon>Metazoa</taxon>
        <taxon>Chordata</taxon>
        <taxon>Craniata</taxon>
        <taxon>Vertebrata</taxon>
        <taxon>Euteleostomi</taxon>
        <taxon>Actinopterygii</taxon>
        <taxon>Neopterygii</taxon>
        <taxon>Teleostei</taxon>
        <taxon>Neoteleostei</taxon>
        <taxon>Acanthomorphata</taxon>
        <taxon>Gobiaria</taxon>
        <taxon>Gobiiformes</taxon>
        <taxon>Gobioidei</taxon>
        <taxon>Gobiidae</taxon>
        <taxon>Gobionellinae</taxon>
        <taxon>Mugilogobius</taxon>
    </lineage>
</organism>
<sequence>MARPVNYLDFLAEGAPWDAPGIPPAYEDDEELEVGALFLRRMLAFAPPDEEEEEDWDDGDSGYGSCSEEDEDEDEEDAEDMVWEVEDGALEEEDDDQRFPPEEFWDGWHQRAESPVFEEERGLPSAAAALPAPSSASAVPPVGPALDFLPLGGSKRHRDEDEDAPVSKRQRSEDSDDEPAPSTSAGTSGGFRRYFHHLLQDPADAESPSPAAAIPTSSYVSAPRPPLWVLHPPPLLGRSRGSFPQRCVSYEELSMVSSTHWSEAPPEGALIQKSDYTHSQQVRRTDPLGHKDSGYGSCSQDEEEDEALEDEEEDEDLEDEEEDEDLEDEEEDEALEDEEEDEDLEDEEEDDEALEDEEEDEDLEDENTLDSAQDPNLKQH</sequence>
<comment type="caution">
    <text evidence="2">The sequence shown here is derived from an EMBL/GenBank/DDBJ whole genome shotgun (WGS) entry which is preliminary data.</text>
</comment>
<accession>A0AAW0PQN1</accession>
<feature type="compositionally biased region" description="Polar residues" evidence="1">
    <location>
        <begin position="369"/>
        <end position="380"/>
    </location>
</feature>
<dbReference type="Proteomes" id="UP001460270">
    <property type="component" value="Unassembled WGS sequence"/>
</dbReference>
<dbReference type="EMBL" id="JBBPFD010000003">
    <property type="protein sequence ID" value="KAK7933389.1"/>
    <property type="molecule type" value="Genomic_DNA"/>
</dbReference>